<dbReference type="Proteomes" id="UP000288983">
    <property type="component" value="Unassembled WGS sequence"/>
</dbReference>
<dbReference type="EMBL" id="QJRG01000042">
    <property type="protein sequence ID" value="RWU22817.1"/>
    <property type="molecule type" value="Genomic_DNA"/>
</dbReference>
<accession>A0A443ZT51</accession>
<evidence type="ECO:0000313" key="2">
    <source>
        <dbReference type="Proteomes" id="UP000288983"/>
    </source>
</evidence>
<dbReference type="Pfam" id="PF11769">
    <property type="entry name" value="DUF3313"/>
    <property type="match status" value="1"/>
</dbReference>
<dbReference type="OrthoDB" id="5565234at2"/>
<sequence>MVDQAGPDTLQLSVAIIDAQEADTSLKAASYVPIPLGLPGAKMATMQTLQHTAGKPPFAGQVTVEGKVTDASTGTLVAAMIDRRVGARKPIIGLFESSTYDAWSDVTEAERYWAEQVRYRFCVRRGDSNCTQASE</sequence>
<gene>
    <name evidence="1" type="ORF">DM813_11455</name>
</gene>
<proteinExistence type="predicted"/>
<dbReference type="InterPro" id="IPR021747">
    <property type="entry name" value="DUF3313"/>
</dbReference>
<protein>
    <submittedName>
        <fullName evidence="1">Uncharacterized protein</fullName>
    </submittedName>
</protein>
<evidence type="ECO:0000313" key="1">
    <source>
        <dbReference type="EMBL" id="RWU22817.1"/>
    </source>
</evidence>
<organism evidence="1 2">
    <name type="scientific">Pseudomonas alkylphenolica</name>
    <dbReference type="NCBI Taxonomy" id="237609"/>
    <lineage>
        <taxon>Bacteria</taxon>
        <taxon>Pseudomonadati</taxon>
        <taxon>Pseudomonadota</taxon>
        <taxon>Gammaproteobacteria</taxon>
        <taxon>Pseudomonadales</taxon>
        <taxon>Pseudomonadaceae</taxon>
        <taxon>Pseudomonas</taxon>
    </lineage>
</organism>
<dbReference type="AlphaFoldDB" id="A0A443ZT51"/>
<reference evidence="1 2" key="1">
    <citation type="submission" date="2018-06" db="EMBL/GenBank/DDBJ databases">
        <title>Bacteria isolated from soil of Wuhan.</title>
        <authorList>
            <person name="Wei X."/>
            <person name="Chunhua H."/>
        </authorList>
    </citation>
    <scope>NUCLEOTIDE SEQUENCE [LARGE SCALE GENOMIC DNA]</scope>
    <source>
        <strain evidence="2">xwS2</strain>
    </source>
</reference>
<name>A0A443ZT51_9PSED</name>
<comment type="caution">
    <text evidence="1">The sequence shown here is derived from an EMBL/GenBank/DDBJ whole genome shotgun (WGS) entry which is preliminary data.</text>
</comment>